<dbReference type="AlphaFoldDB" id="A0A381XZ09"/>
<feature type="non-terminal residue" evidence="1">
    <location>
        <position position="236"/>
    </location>
</feature>
<evidence type="ECO:0000313" key="1">
    <source>
        <dbReference type="EMBL" id="SVA69870.1"/>
    </source>
</evidence>
<dbReference type="GO" id="GO:0000271">
    <property type="term" value="P:polysaccharide biosynthetic process"/>
    <property type="evidence" value="ECO:0007669"/>
    <property type="project" value="TreeGrafter"/>
</dbReference>
<dbReference type="SUPFAM" id="SSF53383">
    <property type="entry name" value="PLP-dependent transferases"/>
    <property type="match status" value="1"/>
</dbReference>
<dbReference type="GO" id="GO:0030170">
    <property type="term" value="F:pyridoxal phosphate binding"/>
    <property type="evidence" value="ECO:0007669"/>
    <property type="project" value="TreeGrafter"/>
</dbReference>
<dbReference type="InterPro" id="IPR015424">
    <property type="entry name" value="PyrdxlP-dep_Trfase"/>
</dbReference>
<evidence type="ECO:0008006" key="2">
    <source>
        <dbReference type="Google" id="ProtNLM"/>
    </source>
</evidence>
<organism evidence="1">
    <name type="scientific">marine metagenome</name>
    <dbReference type="NCBI Taxonomy" id="408172"/>
    <lineage>
        <taxon>unclassified sequences</taxon>
        <taxon>metagenomes</taxon>
        <taxon>ecological metagenomes</taxon>
    </lineage>
</organism>
<dbReference type="PANTHER" id="PTHR30244">
    <property type="entry name" value="TRANSAMINASE"/>
    <property type="match status" value="1"/>
</dbReference>
<gene>
    <name evidence="1" type="ORF">METZ01_LOCUS122724</name>
</gene>
<accession>A0A381XZ09</accession>
<dbReference type="Gene3D" id="3.40.640.10">
    <property type="entry name" value="Type I PLP-dependent aspartate aminotransferase-like (Major domain)"/>
    <property type="match status" value="1"/>
</dbReference>
<name>A0A381XZ09_9ZZZZ</name>
<proteinExistence type="predicted"/>
<protein>
    <recommendedName>
        <fullName evidence="2">DegT/DnrJ/EryC1/StrS aminotransferase family protein</fullName>
    </recommendedName>
</protein>
<sequence>VTERRIPVCTPLLGEAEVRNVNDAMAQGAISGFFGDYLPAFEEGFAEFCECPHGVAVNSGTTALHLALATLGIGPGDEVLVSTLTNMATFFAVLYQGGVPVPIDIETDTWNLDPTLLEARGTSRTKAIIVVHLFGHPVDMDPVMDVAGRHGLAVIEDAAEAHGALYKGRKVGGIGDIGCFSFYANKILTTGEGGMLTLKDPKLAERARSLKSLAFGQDNKFMHADLGFNYRLTNLQ</sequence>
<reference evidence="1" key="1">
    <citation type="submission" date="2018-05" db="EMBL/GenBank/DDBJ databases">
        <authorList>
            <person name="Lanie J.A."/>
            <person name="Ng W.-L."/>
            <person name="Kazmierczak K.M."/>
            <person name="Andrzejewski T.M."/>
            <person name="Davidsen T.M."/>
            <person name="Wayne K.J."/>
            <person name="Tettelin H."/>
            <person name="Glass J.I."/>
            <person name="Rusch D."/>
            <person name="Podicherti R."/>
            <person name="Tsui H.-C.T."/>
            <person name="Winkler M.E."/>
        </authorList>
    </citation>
    <scope>NUCLEOTIDE SEQUENCE</scope>
</reference>
<feature type="non-terminal residue" evidence="1">
    <location>
        <position position="1"/>
    </location>
</feature>
<dbReference type="InterPro" id="IPR015421">
    <property type="entry name" value="PyrdxlP-dep_Trfase_major"/>
</dbReference>
<dbReference type="EMBL" id="UINC01016855">
    <property type="protein sequence ID" value="SVA69870.1"/>
    <property type="molecule type" value="Genomic_DNA"/>
</dbReference>
<dbReference type="CDD" id="cd00616">
    <property type="entry name" value="AHBA_syn"/>
    <property type="match status" value="1"/>
</dbReference>
<dbReference type="PANTHER" id="PTHR30244:SF34">
    <property type="entry name" value="DTDP-4-AMINO-4,6-DIDEOXYGALACTOSE TRANSAMINASE"/>
    <property type="match status" value="1"/>
</dbReference>
<dbReference type="Pfam" id="PF01041">
    <property type="entry name" value="DegT_DnrJ_EryC1"/>
    <property type="match status" value="1"/>
</dbReference>
<dbReference type="InterPro" id="IPR000653">
    <property type="entry name" value="DegT/StrS_aminotransferase"/>
</dbReference>
<dbReference type="GO" id="GO:0008483">
    <property type="term" value="F:transaminase activity"/>
    <property type="evidence" value="ECO:0007669"/>
    <property type="project" value="TreeGrafter"/>
</dbReference>